<gene>
    <name evidence="5" type="ORF">OGM63_09855</name>
</gene>
<feature type="region of interest" description="Disordered" evidence="2">
    <location>
        <begin position="55"/>
        <end position="82"/>
    </location>
</feature>
<sequence length="316" mass="34177">MTKQSFALFLSAILGVGTLGYWTSMQAQAQTQGQQTTPPKFTSFKDAGKLRIQGNNKPFMPSGLGQSAKPNEGGTRGIPDQIDDRIPMLSRKYPWSTIGRVQGTTADAGSYHCTGALIAEDIILTNAHCVIDPENGKLSQKIKFLPNVIDGQVQDTRDVAEVVDVVYGTNFKDGAKLDANDWAVMKINKPLGRKYGYLGVKSVASATLVRNQKKYFFVGYSGDFPSAKYQQYFSAGAGWTASFQAGCSILKEEANFLLHDCDTAGGSSGGPIIAMVDGEPYVVALNEGEVKSSSTKRDLFNVAVKIDFLDKLSVRN</sequence>
<dbReference type="PANTHER" id="PTHR15462">
    <property type="entry name" value="SERINE PROTEASE"/>
    <property type="match status" value="1"/>
</dbReference>
<dbReference type="InterPro" id="IPR050966">
    <property type="entry name" value="Glutamyl_endopeptidase"/>
</dbReference>
<dbReference type="InterPro" id="IPR009003">
    <property type="entry name" value="Peptidase_S1_PA"/>
</dbReference>
<evidence type="ECO:0000256" key="3">
    <source>
        <dbReference type="SAM" id="SignalP"/>
    </source>
</evidence>
<evidence type="ECO:0000256" key="2">
    <source>
        <dbReference type="SAM" id="MobiDB-lite"/>
    </source>
</evidence>
<keyword evidence="5" id="KW-0378">Hydrolase</keyword>
<feature type="signal peptide" evidence="3">
    <location>
        <begin position="1"/>
        <end position="29"/>
    </location>
</feature>
<dbReference type="Proteomes" id="UP001526143">
    <property type="component" value="Unassembled WGS sequence"/>
</dbReference>
<proteinExistence type="predicted"/>
<dbReference type="PRINTS" id="PR00722">
    <property type="entry name" value="CHYMOTRYPSIN"/>
</dbReference>
<reference evidence="5 6" key="1">
    <citation type="submission" date="2022-10" db="EMBL/GenBank/DDBJ databases">
        <title>Identification of biosynthetic pathway for the production of the potent trypsin inhibitor radiosumin.</title>
        <authorList>
            <person name="Fewer D.P."/>
            <person name="Delbaje E."/>
            <person name="Ouyang X."/>
            <person name="Agostino P.D."/>
            <person name="Wahlsten M."/>
            <person name="Jokela J."/>
            <person name="Permi P."/>
            <person name="Haapaniemi E."/>
            <person name="Koistinen H."/>
        </authorList>
    </citation>
    <scope>NUCLEOTIDE SEQUENCE [LARGE SCALE GENOMIC DNA]</scope>
    <source>
        <strain evidence="5 6">NIES-515</strain>
    </source>
</reference>
<keyword evidence="1 3" id="KW-0732">Signal</keyword>
<dbReference type="Pfam" id="PF00089">
    <property type="entry name" value="Trypsin"/>
    <property type="match status" value="1"/>
</dbReference>
<dbReference type="InterPro" id="IPR043504">
    <property type="entry name" value="Peptidase_S1_PA_chymotrypsin"/>
</dbReference>
<dbReference type="EC" id="3.4.21.-" evidence="5"/>
<feature type="domain" description="Peptidase S1" evidence="4">
    <location>
        <begin position="98"/>
        <end position="306"/>
    </location>
</feature>
<evidence type="ECO:0000256" key="1">
    <source>
        <dbReference type="ARBA" id="ARBA00022729"/>
    </source>
</evidence>
<dbReference type="PANTHER" id="PTHR15462:SF8">
    <property type="entry name" value="SERINE PROTEASE"/>
    <property type="match status" value="1"/>
</dbReference>
<dbReference type="InterPro" id="IPR001254">
    <property type="entry name" value="Trypsin_dom"/>
</dbReference>
<accession>A0ABT3AYL2</accession>
<dbReference type="SUPFAM" id="SSF50494">
    <property type="entry name" value="Trypsin-like serine proteases"/>
    <property type="match status" value="1"/>
</dbReference>
<dbReference type="EMBL" id="JAOWRF010000151">
    <property type="protein sequence ID" value="MCV3213810.1"/>
    <property type="molecule type" value="Genomic_DNA"/>
</dbReference>
<protein>
    <submittedName>
        <fullName evidence="5">Trypsin-like serine protease</fullName>
        <ecNumber evidence="5">3.4.21.-</ecNumber>
    </submittedName>
</protein>
<evidence type="ECO:0000313" key="6">
    <source>
        <dbReference type="Proteomes" id="UP001526143"/>
    </source>
</evidence>
<organism evidence="5 6">
    <name type="scientific">Plectonema radiosum NIES-515</name>
    <dbReference type="NCBI Taxonomy" id="2986073"/>
    <lineage>
        <taxon>Bacteria</taxon>
        <taxon>Bacillati</taxon>
        <taxon>Cyanobacteriota</taxon>
        <taxon>Cyanophyceae</taxon>
        <taxon>Oscillatoriophycideae</taxon>
        <taxon>Oscillatoriales</taxon>
        <taxon>Microcoleaceae</taxon>
        <taxon>Plectonema</taxon>
    </lineage>
</organism>
<feature type="chain" id="PRO_5045209201" evidence="3">
    <location>
        <begin position="30"/>
        <end position="316"/>
    </location>
</feature>
<dbReference type="InterPro" id="IPR001314">
    <property type="entry name" value="Peptidase_S1A"/>
</dbReference>
<comment type="caution">
    <text evidence="5">The sequence shown here is derived from an EMBL/GenBank/DDBJ whole genome shotgun (WGS) entry which is preliminary data.</text>
</comment>
<dbReference type="Gene3D" id="2.40.10.10">
    <property type="entry name" value="Trypsin-like serine proteases"/>
    <property type="match status" value="2"/>
</dbReference>
<dbReference type="RefSeq" id="WP_263745334.1">
    <property type="nucleotide sequence ID" value="NZ_JAOWRF010000151.1"/>
</dbReference>
<evidence type="ECO:0000259" key="4">
    <source>
        <dbReference type="Pfam" id="PF00089"/>
    </source>
</evidence>
<name>A0ABT3AYL2_9CYAN</name>
<dbReference type="GO" id="GO:0016787">
    <property type="term" value="F:hydrolase activity"/>
    <property type="evidence" value="ECO:0007669"/>
    <property type="project" value="UniProtKB-KW"/>
</dbReference>
<evidence type="ECO:0000313" key="5">
    <source>
        <dbReference type="EMBL" id="MCV3213810.1"/>
    </source>
</evidence>
<keyword evidence="6" id="KW-1185">Reference proteome</keyword>